<evidence type="ECO:0008006" key="5">
    <source>
        <dbReference type="Google" id="ProtNLM"/>
    </source>
</evidence>
<organism evidence="4">
    <name type="scientific">Dermatophagoides farinae</name>
    <name type="common">American house dust mite</name>
    <dbReference type="NCBI Taxonomy" id="6954"/>
    <lineage>
        <taxon>Eukaryota</taxon>
        <taxon>Metazoa</taxon>
        <taxon>Ecdysozoa</taxon>
        <taxon>Arthropoda</taxon>
        <taxon>Chelicerata</taxon>
        <taxon>Arachnida</taxon>
        <taxon>Acari</taxon>
        <taxon>Acariformes</taxon>
        <taxon>Sarcoptiformes</taxon>
        <taxon>Astigmata</taxon>
        <taxon>Psoroptidia</taxon>
        <taxon>Analgoidea</taxon>
        <taxon>Pyroglyphidae</taxon>
        <taxon>Dermatophagoidinae</taxon>
        <taxon>Dermatophagoides</taxon>
    </lineage>
</organism>
<accession>A0A9D4P8B2</accession>
<name>A0A9D4P8B2_DERFA</name>
<evidence type="ECO:0000256" key="2">
    <source>
        <dbReference type="SAM" id="Phobius"/>
    </source>
</evidence>
<keyword evidence="2" id="KW-0472">Membrane</keyword>
<comment type="caution">
    <text evidence="4">The sequence shown here is derived from an EMBL/GenBank/DDBJ whole genome shotgun (WGS) entry which is preliminary data.</text>
</comment>
<gene>
    <name evidence="4" type="ORF">HUG17_2263</name>
</gene>
<dbReference type="EMBL" id="SDOV01000001">
    <property type="protein sequence ID" value="KAH7646725.1"/>
    <property type="molecule type" value="Genomic_DNA"/>
</dbReference>
<dbReference type="AlphaFoldDB" id="A0A9D4P8B2"/>
<evidence type="ECO:0000256" key="1">
    <source>
        <dbReference type="SAM" id="MobiDB-lite"/>
    </source>
</evidence>
<keyword evidence="3" id="KW-0732">Signal</keyword>
<reference evidence="4" key="1">
    <citation type="submission" date="2020-06" db="EMBL/GenBank/DDBJ databases">
        <authorList>
            <person name="Ji K."/>
            <person name="Li J."/>
        </authorList>
    </citation>
    <scope>NUCLEOTIDE SEQUENCE</scope>
    <source>
        <strain evidence="4">JKM2019</strain>
        <tissue evidence="4">Whole body</tissue>
    </source>
</reference>
<feature type="transmembrane region" description="Helical" evidence="2">
    <location>
        <begin position="153"/>
        <end position="171"/>
    </location>
</feature>
<sequence>MNRNFIPIFGYLIIIIITSTAFATDNDGGQNKNNVNNNNLSSDNDKQNETEINQLSLAYGLLLDTNCETDDDCIIKNSICNTNTKRCDCDFNAIQSDNRCRTLHCRTSQDCSSHFGNTICVFGTCRCRWGLKANGKCVDLDVPGIGQQSLPDWAISLIAIAALLSGIWGGRSPFISQLSRQLLSILILILGRFAAQQSNQQNNGQQQQSPPLLIDELQSAMMIQFNQPINSNSNDDENDDQSKQQQQQQQQNKPKLSSASILDELLVSSSSLVQPEQKQ</sequence>
<keyword evidence="2" id="KW-1133">Transmembrane helix</keyword>
<protein>
    <recommendedName>
        <fullName evidence="5">EB domain-containing protein</fullName>
    </recommendedName>
</protein>
<keyword evidence="2" id="KW-0812">Transmembrane</keyword>
<dbReference type="Proteomes" id="UP000828236">
    <property type="component" value="Unassembled WGS sequence"/>
</dbReference>
<feature type="region of interest" description="Disordered" evidence="1">
    <location>
        <begin position="228"/>
        <end position="258"/>
    </location>
</feature>
<evidence type="ECO:0000313" key="4">
    <source>
        <dbReference type="EMBL" id="KAH7646725.1"/>
    </source>
</evidence>
<feature type="compositionally biased region" description="Low complexity" evidence="1">
    <location>
        <begin position="243"/>
        <end position="252"/>
    </location>
</feature>
<evidence type="ECO:0000256" key="3">
    <source>
        <dbReference type="SAM" id="SignalP"/>
    </source>
</evidence>
<proteinExistence type="predicted"/>
<feature type="chain" id="PRO_5038964032" description="EB domain-containing protein" evidence="3">
    <location>
        <begin position="24"/>
        <end position="279"/>
    </location>
</feature>
<reference evidence="4" key="2">
    <citation type="journal article" date="2021" name="World Allergy Organ. J.">
        <title>Chromosome-level assembly of Dermatophagoides farinae genome and transcriptome reveals two novel allergens Der f 37 and Der f 39.</title>
        <authorList>
            <person name="Chen J."/>
            <person name="Cai Z."/>
            <person name="Fan D."/>
            <person name="Hu J."/>
            <person name="Hou Y."/>
            <person name="He Y."/>
            <person name="Zhang Z."/>
            <person name="Zhao Z."/>
            <person name="Gao P."/>
            <person name="Hu W."/>
            <person name="Sun J."/>
            <person name="Li J."/>
            <person name="Ji K."/>
        </authorList>
    </citation>
    <scope>NUCLEOTIDE SEQUENCE</scope>
    <source>
        <strain evidence="4">JKM2019</strain>
    </source>
</reference>
<feature type="signal peptide" evidence="3">
    <location>
        <begin position="1"/>
        <end position="23"/>
    </location>
</feature>